<dbReference type="EMBL" id="JAKCXM010000702">
    <property type="protein sequence ID" value="KAJ0392162.1"/>
    <property type="molecule type" value="Genomic_DNA"/>
</dbReference>
<evidence type="ECO:0000256" key="4">
    <source>
        <dbReference type="ARBA" id="ARBA00023136"/>
    </source>
</evidence>
<dbReference type="InterPro" id="IPR050367">
    <property type="entry name" value="APC_superfamily"/>
</dbReference>
<dbReference type="GO" id="GO:0016020">
    <property type="term" value="C:membrane"/>
    <property type="evidence" value="ECO:0007669"/>
    <property type="project" value="UniProtKB-SubCell"/>
</dbReference>
<feature type="compositionally biased region" description="Low complexity" evidence="5">
    <location>
        <begin position="517"/>
        <end position="532"/>
    </location>
</feature>
<sequence length="584" mass="61783">MPRFLSHPVVTPVAAFPHSGASSIGEGSGMFQSLQRRPRNSASSEPRAPRGAGPIAPTGRKRGKLDVWLLGLTIVLGGQFFSWNAGLSAGLAGFGLAYALVGAAYVLLCCCTAEISGMLPFAGGAYGLARCTLGFTAGFLLGCCEALEYIAYVATTTLLLADMIVAAAPSARGLEPLIWLSFYASALALHLRGGRVFWAANFLLGAVSLLVVIVFCVGALAFLDLDGLRRDPHVGFVGGASELLHVLPLAAWFFVGVEALSMANDDVHAPRTTVPQAQVTCVLTLAVTGAAVLFVASAVPHAGGLQELAETLAPLNAGFHAMFELPPASATLLSIPATYATAYGFMWCYGKLIRAMALSRLLPSWLARTSRRGKAPMAALLAGAVVSYALCVLVYVVPHLAKHLYSVCILSAFVAYSGQCVGYIVLRRNYRLLAKSQYRNPFGYAGAVVSLVIWLLGIVAVAGFQGNGGVEALAFLAVVAVLALFYHGYAKKRQTFSPQENAVLIVAHVAKFTVSRPTGRRSSASSGASTTRRSWHRRAQGGVRRVARVQPRTSQSLATSQPRSQNDDSDRSKVATTLHPTSQW</sequence>
<proteinExistence type="predicted"/>
<dbReference type="AlphaFoldDB" id="A0AAD5L7N0"/>
<feature type="region of interest" description="Disordered" evidence="5">
    <location>
        <begin position="35"/>
        <end position="59"/>
    </location>
</feature>
<gene>
    <name evidence="8" type="ORF">P43SY_010022</name>
</gene>
<dbReference type="Pfam" id="PF00324">
    <property type="entry name" value="AA_permease"/>
    <property type="match status" value="1"/>
</dbReference>
<feature type="compositionally biased region" description="Polar residues" evidence="5">
    <location>
        <begin position="574"/>
        <end position="584"/>
    </location>
</feature>
<feature type="transmembrane region" description="Helical" evidence="6">
    <location>
        <begin position="197"/>
        <end position="222"/>
    </location>
</feature>
<evidence type="ECO:0000256" key="6">
    <source>
        <dbReference type="SAM" id="Phobius"/>
    </source>
</evidence>
<comment type="caution">
    <text evidence="8">The sequence shown here is derived from an EMBL/GenBank/DDBJ whole genome shotgun (WGS) entry which is preliminary data.</text>
</comment>
<keyword evidence="4 6" id="KW-0472">Membrane</keyword>
<evidence type="ECO:0000313" key="8">
    <source>
        <dbReference type="EMBL" id="KAJ0392162.1"/>
    </source>
</evidence>
<feature type="compositionally biased region" description="Low complexity" evidence="5">
    <location>
        <begin position="540"/>
        <end position="550"/>
    </location>
</feature>
<feature type="transmembrane region" description="Helical" evidence="6">
    <location>
        <begin position="174"/>
        <end position="191"/>
    </location>
</feature>
<evidence type="ECO:0000256" key="2">
    <source>
        <dbReference type="ARBA" id="ARBA00022692"/>
    </source>
</evidence>
<evidence type="ECO:0000256" key="1">
    <source>
        <dbReference type="ARBA" id="ARBA00004141"/>
    </source>
</evidence>
<feature type="compositionally biased region" description="Polar residues" evidence="5">
    <location>
        <begin position="35"/>
        <end position="44"/>
    </location>
</feature>
<feature type="transmembrane region" description="Helical" evidence="6">
    <location>
        <begin position="442"/>
        <end position="464"/>
    </location>
</feature>
<feature type="domain" description="Amino acid permease/ SLC12A" evidence="7">
    <location>
        <begin position="83"/>
        <end position="496"/>
    </location>
</feature>
<dbReference type="Proteomes" id="UP001209570">
    <property type="component" value="Unassembled WGS sequence"/>
</dbReference>
<feature type="transmembrane region" description="Helical" evidence="6">
    <location>
        <begin position="149"/>
        <end position="167"/>
    </location>
</feature>
<feature type="transmembrane region" description="Helical" evidence="6">
    <location>
        <begin position="470"/>
        <end position="489"/>
    </location>
</feature>
<keyword evidence="3 6" id="KW-1133">Transmembrane helix</keyword>
<feature type="transmembrane region" description="Helical" evidence="6">
    <location>
        <begin position="67"/>
        <end position="85"/>
    </location>
</feature>
<organism evidence="8 9">
    <name type="scientific">Pythium insidiosum</name>
    <name type="common">Pythiosis disease agent</name>
    <dbReference type="NCBI Taxonomy" id="114742"/>
    <lineage>
        <taxon>Eukaryota</taxon>
        <taxon>Sar</taxon>
        <taxon>Stramenopiles</taxon>
        <taxon>Oomycota</taxon>
        <taxon>Peronosporomycetes</taxon>
        <taxon>Pythiales</taxon>
        <taxon>Pythiaceae</taxon>
        <taxon>Pythium</taxon>
    </lineage>
</organism>
<feature type="transmembrane region" description="Helical" evidence="6">
    <location>
        <begin position="277"/>
        <end position="299"/>
    </location>
</feature>
<protein>
    <recommendedName>
        <fullName evidence="7">Amino acid permease/ SLC12A domain-containing protein</fullName>
    </recommendedName>
</protein>
<dbReference type="GO" id="GO:0055085">
    <property type="term" value="P:transmembrane transport"/>
    <property type="evidence" value="ECO:0007669"/>
    <property type="project" value="InterPro"/>
</dbReference>
<keyword evidence="2 6" id="KW-0812">Transmembrane</keyword>
<feature type="region of interest" description="Disordered" evidence="5">
    <location>
        <begin position="517"/>
        <end position="584"/>
    </location>
</feature>
<evidence type="ECO:0000313" key="9">
    <source>
        <dbReference type="Proteomes" id="UP001209570"/>
    </source>
</evidence>
<feature type="transmembrane region" description="Helical" evidence="6">
    <location>
        <begin position="378"/>
        <end position="397"/>
    </location>
</feature>
<dbReference type="InterPro" id="IPR004841">
    <property type="entry name" value="AA-permease/SLC12A_dom"/>
</dbReference>
<evidence type="ECO:0000259" key="7">
    <source>
        <dbReference type="Pfam" id="PF00324"/>
    </source>
</evidence>
<feature type="transmembrane region" description="Helical" evidence="6">
    <location>
        <begin position="234"/>
        <end position="257"/>
    </location>
</feature>
<dbReference type="PANTHER" id="PTHR42770">
    <property type="entry name" value="AMINO ACID TRANSPORTER-RELATED"/>
    <property type="match status" value="1"/>
</dbReference>
<name>A0AAD5L7N0_PYTIN</name>
<reference evidence="8" key="1">
    <citation type="submission" date="2021-12" db="EMBL/GenBank/DDBJ databases">
        <title>Prjna785345.</title>
        <authorList>
            <person name="Rujirawat T."/>
            <person name="Krajaejun T."/>
        </authorList>
    </citation>
    <scope>NUCLEOTIDE SEQUENCE</scope>
    <source>
        <strain evidence="8">Pi057C3</strain>
    </source>
</reference>
<feature type="compositionally biased region" description="Low complexity" evidence="5">
    <location>
        <begin position="49"/>
        <end position="58"/>
    </location>
</feature>
<feature type="transmembrane region" description="Helical" evidence="6">
    <location>
        <begin position="91"/>
        <end position="113"/>
    </location>
</feature>
<accession>A0AAD5L7N0</accession>
<comment type="subcellular location">
    <subcellularLocation>
        <location evidence="1">Membrane</location>
        <topology evidence="1">Multi-pass membrane protein</topology>
    </subcellularLocation>
</comment>
<feature type="transmembrane region" description="Helical" evidence="6">
    <location>
        <begin position="403"/>
        <end position="426"/>
    </location>
</feature>
<keyword evidence="9" id="KW-1185">Reference proteome</keyword>
<evidence type="ECO:0000256" key="5">
    <source>
        <dbReference type="SAM" id="MobiDB-lite"/>
    </source>
</evidence>
<feature type="transmembrane region" description="Helical" evidence="6">
    <location>
        <begin position="125"/>
        <end position="143"/>
    </location>
</feature>
<evidence type="ECO:0000256" key="3">
    <source>
        <dbReference type="ARBA" id="ARBA00022989"/>
    </source>
</evidence>
<dbReference type="PANTHER" id="PTHR42770:SF7">
    <property type="entry name" value="MEMBRANE PROTEIN"/>
    <property type="match status" value="1"/>
</dbReference>
<feature type="compositionally biased region" description="Polar residues" evidence="5">
    <location>
        <begin position="551"/>
        <end position="564"/>
    </location>
</feature>
<dbReference type="Gene3D" id="1.20.1740.10">
    <property type="entry name" value="Amino acid/polyamine transporter I"/>
    <property type="match status" value="1"/>
</dbReference>